<dbReference type="EMBL" id="BART01020138">
    <property type="protein sequence ID" value="GAH00566.1"/>
    <property type="molecule type" value="Genomic_DNA"/>
</dbReference>
<proteinExistence type="predicted"/>
<dbReference type="InterPro" id="IPR050194">
    <property type="entry name" value="Glycosyltransferase_grp1"/>
</dbReference>
<dbReference type="PANTHER" id="PTHR45947">
    <property type="entry name" value="SULFOQUINOVOSYL TRANSFERASE SQD2"/>
    <property type="match status" value="1"/>
</dbReference>
<accession>X1BXP1</accession>
<feature type="domain" description="Glycosyltransferase subfamily 4-like N-terminal" evidence="1">
    <location>
        <begin position="22"/>
        <end position="173"/>
    </location>
</feature>
<dbReference type="SUPFAM" id="SSF53756">
    <property type="entry name" value="UDP-Glycosyltransferase/glycogen phosphorylase"/>
    <property type="match status" value="1"/>
</dbReference>
<name>X1BXP1_9ZZZZ</name>
<comment type="caution">
    <text evidence="2">The sequence shown here is derived from an EMBL/GenBank/DDBJ whole genome shotgun (WGS) entry which is preliminary data.</text>
</comment>
<dbReference type="Gene3D" id="3.40.50.2000">
    <property type="entry name" value="Glycogen Phosphorylase B"/>
    <property type="match status" value="1"/>
</dbReference>
<organism evidence="2">
    <name type="scientific">marine sediment metagenome</name>
    <dbReference type="NCBI Taxonomy" id="412755"/>
    <lineage>
        <taxon>unclassified sequences</taxon>
        <taxon>metagenomes</taxon>
        <taxon>ecological metagenomes</taxon>
    </lineage>
</organism>
<evidence type="ECO:0000259" key="1">
    <source>
        <dbReference type="Pfam" id="PF13439"/>
    </source>
</evidence>
<reference evidence="2" key="1">
    <citation type="journal article" date="2014" name="Front. Microbiol.">
        <title>High frequency of phylogenetically diverse reductive dehalogenase-homologous genes in deep subseafloor sedimentary metagenomes.</title>
        <authorList>
            <person name="Kawai M."/>
            <person name="Futagami T."/>
            <person name="Toyoda A."/>
            <person name="Takaki Y."/>
            <person name="Nishi S."/>
            <person name="Hori S."/>
            <person name="Arai W."/>
            <person name="Tsubouchi T."/>
            <person name="Morono Y."/>
            <person name="Uchiyama I."/>
            <person name="Ito T."/>
            <person name="Fujiyama A."/>
            <person name="Inagaki F."/>
            <person name="Takami H."/>
        </authorList>
    </citation>
    <scope>NUCLEOTIDE SEQUENCE</scope>
    <source>
        <strain evidence="2">Expedition CK06-06</strain>
    </source>
</reference>
<dbReference type="GO" id="GO:0016757">
    <property type="term" value="F:glycosyltransferase activity"/>
    <property type="evidence" value="ECO:0007669"/>
    <property type="project" value="TreeGrafter"/>
</dbReference>
<dbReference type="InterPro" id="IPR028098">
    <property type="entry name" value="Glyco_trans_4-like_N"/>
</dbReference>
<protein>
    <recommendedName>
        <fullName evidence="1">Glycosyltransferase subfamily 4-like N-terminal domain-containing protein</fullName>
    </recommendedName>
</protein>
<dbReference type="AlphaFoldDB" id="X1BXP1"/>
<evidence type="ECO:0000313" key="2">
    <source>
        <dbReference type="EMBL" id="GAH00566.1"/>
    </source>
</evidence>
<gene>
    <name evidence="2" type="ORF">S01H4_37482</name>
</gene>
<dbReference type="PANTHER" id="PTHR45947:SF13">
    <property type="entry name" value="TRANSFERASE"/>
    <property type="match status" value="1"/>
</dbReference>
<sequence length="205" mass="23522">MRIAVISYHSSPLEPVGFGKSGGMNICISYLYQALSQYFEIDIFTCGKRGQIRLGALLNVIHLPCENLRKFSDTVIEYCESRRYDIVHTHYWLSGVVGLLTRSHMNIPWVHSLHTVEMLKTIKKNEMRIELEEEIINCCDLVMSPTVREAHAIREKYPHVRIITIPHGVDIQRFTPSLDGHSKLLYVGRIDPIKGLDLLIDSLSY</sequence>
<dbReference type="Pfam" id="PF13439">
    <property type="entry name" value="Glyco_transf_4"/>
    <property type="match status" value="1"/>
</dbReference>